<keyword evidence="1" id="KW-1133">Transmembrane helix</keyword>
<sequence>MRPVADVIEFLVVLWPEIRVTDFDGAGSGTGVLVWCGWVVLGLALVAVAQLRRTRGTVTAH</sequence>
<accession>A0A939C0W1</accession>
<evidence type="ECO:0000313" key="2">
    <source>
        <dbReference type="EMBL" id="MBM9466449.1"/>
    </source>
</evidence>
<keyword evidence="1" id="KW-0472">Membrane</keyword>
<feature type="transmembrane region" description="Helical" evidence="1">
    <location>
        <begin position="32"/>
        <end position="51"/>
    </location>
</feature>
<gene>
    <name evidence="2" type="ORF">JL106_04035</name>
</gene>
<reference evidence="2" key="1">
    <citation type="submission" date="2021-01" db="EMBL/GenBank/DDBJ databases">
        <title>YIM 132084 draft genome.</title>
        <authorList>
            <person name="An D."/>
        </authorList>
    </citation>
    <scope>NUCLEOTIDE SEQUENCE</scope>
    <source>
        <strain evidence="2">YIM 132084</strain>
    </source>
</reference>
<keyword evidence="3" id="KW-1185">Reference proteome</keyword>
<dbReference type="AlphaFoldDB" id="A0A939C0W1"/>
<dbReference type="EMBL" id="JAERWK010000005">
    <property type="protein sequence ID" value="MBM9466449.1"/>
    <property type="molecule type" value="Genomic_DNA"/>
</dbReference>
<organism evidence="2 3">
    <name type="scientific">Nakamurella leprariae</name>
    <dbReference type="NCBI Taxonomy" id="2803911"/>
    <lineage>
        <taxon>Bacteria</taxon>
        <taxon>Bacillati</taxon>
        <taxon>Actinomycetota</taxon>
        <taxon>Actinomycetes</taxon>
        <taxon>Nakamurellales</taxon>
        <taxon>Nakamurellaceae</taxon>
        <taxon>Nakamurella</taxon>
    </lineage>
</organism>
<evidence type="ECO:0000313" key="3">
    <source>
        <dbReference type="Proteomes" id="UP000663792"/>
    </source>
</evidence>
<name>A0A939C0W1_9ACTN</name>
<dbReference type="Proteomes" id="UP000663792">
    <property type="component" value="Unassembled WGS sequence"/>
</dbReference>
<proteinExistence type="predicted"/>
<dbReference type="RefSeq" id="WP_205259379.1">
    <property type="nucleotide sequence ID" value="NZ_JAERWK010000005.1"/>
</dbReference>
<comment type="caution">
    <text evidence="2">The sequence shown here is derived from an EMBL/GenBank/DDBJ whole genome shotgun (WGS) entry which is preliminary data.</text>
</comment>
<evidence type="ECO:0000256" key="1">
    <source>
        <dbReference type="SAM" id="Phobius"/>
    </source>
</evidence>
<protein>
    <submittedName>
        <fullName evidence="2">Uncharacterized protein</fullName>
    </submittedName>
</protein>
<keyword evidence="1" id="KW-0812">Transmembrane</keyword>